<protein>
    <recommendedName>
        <fullName evidence="3">TonB-dependent receptor</fullName>
    </recommendedName>
</protein>
<dbReference type="AlphaFoldDB" id="I9DCJ3"/>
<organism evidence="1 2">
    <name type="scientific">Pelosinus fermentans JBW45</name>
    <dbReference type="NCBI Taxonomy" id="1192197"/>
    <lineage>
        <taxon>Bacteria</taxon>
        <taxon>Bacillati</taxon>
        <taxon>Bacillota</taxon>
        <taxon>Negativicutes</taxon>
        <taxon>Selenomonadales</taxon>
        <taxon>Sporomusaceae</taxon>
        <taxon>Pelosinus</taxon>
    </lineage>
</organism>
<evidence type="ECO:0000313" key="1">
    <source>
        <dbReference type="EMBL" id="AJQ26942.1"/>
    </source>
</evidence>
<sequence>MRRNQGLRINNIEKKLDKLKIYGDTYIKYTQNQSNHNGKTTLTTQIPNRTRLYVNGVVDDRWSYNVRIQNLSDLNRSDYTAQSQNDLKLSETYVSSKILGGTYAL</sequence>
<name>I9DCJ3_9FIRM</name>
<reference evidence="1 2" key="1">
    <citation type="journal article" date="2015" name="Genome Announc.">
        <title>Complete Genome Sequence of Pelosinus fermentans JBW45, a Member of a Remarkably Competitive Group of Negativicutes in the Firmicutes Phylum.</title>
        <authorList>
            <person name="De Leon K.B."/>
            <person name="Utturkar S.M."/>
            <person name="Camilleri L.B."/>
            <person name="Elias D.A."/>
            <person name="Arkin A.P."/>
            <person name="Fields M.W."/>
            <person name="Brown S.D."/>
            <person name="Wall J.D."/>
        </authorList>
    </citation>
    <scope>NUCLEOTIDE SEQUENCE [LARGE SCALE GENOMIC DNA]</scope>
    <source>
        <strain evidence="1 2">JBW45</strain>
    </source>
</reference>
<dbReference type="HOGENOM" id="CLU_2233952_0_0_9"/>
<dbReference type="STRING" id="1192197.JBW_01592"/>
<dbReference type="EMBL" id="CP010978">
    <property type="protein sequence ID" value="AJQ26942.1"/>
    <property type="molecule type" value="Genomic_DNA"/>
</dbReference>
<gene>
    <name evidence="1" type="ORF">JBW_01592</name>
</gene>
<dbReference type="KEGG" id="pft:JBW_01592"/>
<proteinExistence type="predicted"/>
<dbReference type="RefSeq" id="WP_007959771.1">
    <property type="nucleotide sequence ID" value="NZ_CP010978.1"/>
</dbReference>
<dbReference type="Proteomes" id="UP000005361">
    <property type="component" value="Chromosome"/>
</dbReference>
<evidence type="ECO:0000313" key="2">
    <source>
        <dbReference type="Proteomes" id="UP000005361"/>
    </source>
</evidence>
<accession>I9DCJ3</accession>
<dbReference type="OrthoDB" id="5845122at2"/>
<reference evidence="2" key="2">
    <citation type="submission" date="2015-02" db="EMBL/GenBank/DDBJ databases">
        <title>Complete Genome Sequence of Pelosinus fermentans JBW45.</title>
        <authorList>
            <person name="De Leon K.B."/>
            <person name="Utturkar S.M."/>
            <person name="Camilleri L.B."/>
            <person name="Arkin A.P."/>
            <person name="Fields M.W."/>
            <person name="Brown S.D."/>
            <person name="Wall J.D."/>
        </authorList>
    </citation>
    <scope>NUCLEOTIDE SEQUENCE [LARGE SCALE GENOMIC DNA]</scope>
    <source>
        <strain evidence="2">JBW45</strain>
    </source>
</reference>
<evidence type="ECO:0008006" key="3">
    <source>
        <dbReference type="Google" id="ProtNLM"/>
    </source>
</evidence>